<keyword evidence="7" id="KW-1185">Reference proteome</keyword>
<dbReference type="EMBL" id="CP009286">
    <property type="protein sequence ID" value="AIQ64102.1"/>
    <property type="molecule type" value="Genomic_DNA"/>
</dbReference>
<dbReference type="InterPro" id="IPR016130">
    <property type="entry name" value="Tyr_Pase_AS"/>
</dbReference>
<sequence>MEKPYQALVEDRIFFGGAKDVDQMVTNEGVEVVVDLREEAEACASNSTEVKWIQIPLGDNSEEPEAELFRSAIQEVVQAYRDGKKVAFHCGGGKGRTGTVAVGTLKELGLAKTLEEAEQQAKAIRPIIAVKPKQWESLRAIYGE</sequence>
<dbReference type="PANTHER" id="PTHR47216:SF4">
    <property type="entry name" value="OS01G0859400 PROTEIN"/>
    <property type="match status" value="1"/>
</dbReference>
<name>A0A089LT62_9BACL</name>
<dbReference type="PROSITE" id="PS50206">
    <property type="entry name" value="RHODANESE_3"/>
    <property type="match status" value="1"/>
</dbReference>
<feature type="domain" description="Rhodanese" evidence="5">
    <location>
        <begin position="27"/>
        <end position="109"/>
    </location>
</feature>
<organism evidence="6 7">
    <name type="scientific">Paenibacillus stellifer</name>
    <dbReference type="NCBI Taxonomy" id="169760"/>
    <lineage>
        <taxon>Bacteria</taxon>
        <taxon>Bacillati</taxon>
        <taxon>Bacillota</taxon>
        <taxon>Bacilli</taxon>
        <taxon>Bacillales</taxon>
        <taxon>Paenibacillaceae</taxon>
        <taxon>Paenibacillus</taxon>
    </lineage>
</organism>
<dbReference type="GO" id="GO:0004725">
    <property type="term" value="F:protein tyrosine phosphatase activity"/>
    <property type="evidence" value="ECO:0007669"/>
    <property type="project" value="UniProtKB-EC"/>
</dbReference>
<evidence type="ECO:0000259" key="5">
    <source>
        <dbReference type="PROSITE" id="PS50206"/>
    </source>
</evidence>
<dbReference type="EC" id="3.1.3.48" evidence="1"/>
<evidence type="ECO:0000256" key="2">
    <source>
        <dbReference type="ARBA" id="ARBA00022801"/>
    </source>
</evidence>
<dbReference type="Gene3D" id="3.90.190.10">
    <property type="entry name" value="Protein tyrosine phosphatase superfamily"/>
    <property type="match status" value="1"/>
</dbReference>
<protein>
    <recommendedName>
        <fullName evidence="1">protein-tyrosine-phosphatase</fullName>
        <ecNumber evidence="1">3.1.3.48</ecNumber>
    </recommendedName>
</protein>
<dbReference type="AlphaFoldDB" id="A0A089LT62"/>
<evidence type="ECO:0000313" key="6">
    <source>
        <dbReference type="EMBL" id="AIQ64102.1"/>
    </source>
</evidence>
<proteinExistence type="predicted"/>
<evidence type="ECO:0000256" key="1">
    <source>
        <dbReference type="ARBA" id="ARBA00013064"/>
    </source>
</evidence>
<keyword evidence="2" id="KW-0378">Hydrolase</keyword>
<dbReference type="PROSITE" id="PS00383">
    <property type="entry name" value="TYR_PHOSPHATASE_1"/>
    <property type="match status" value="1"/>
</dbReference>
<dbReference type="InterPro" id="IPR001763">
    <property type="entry name" value="Rhodanese-like_dom"/>
</dbReference>
<dbReference type="InterPro" id="IPR000387">
    <property type="entry name" value="Tyr_Pase_dom"/>
</dbReference>
<evidence type="ECO:0000313" key="7">
    <source>
        <dbReference type="Proteomes" id="UP000029507"/>
    </source>
</evidence>
<dbReference type="InterPro" id="IPR000340">
    <property type="entry name" value="Dual-sp_phosphatase_cat-dom"/>
</dbReference>
<reference evidence="6 7" key="1">
    <citation type="submission" date="2014-08" db="EMBL/GenBank/DDBJ databases">
        <title>Comparative genomics of the Paenibacillus odorifer group.</title>
        <authorList>
            <person name="den Bakker H.C."/>
            <person name="Tsai Y.-C."/>
            <person name="Martin N."/>
            <person name="Korlach J."/>
            <person name="Wiedmann M."/>
        </authorList>
    </citation>
    <scope>NUCLEOTIDE SEQUENCE [LARGE SCALE GENOMIC DNA]</scope>
    <source>
        <strain evidence="6 7">DSM 14472</strain>
    </source>
</reference>
<dbReference type="PROSITE" id="PS50056">
    <property type="entry name" value="TYR_PHOSPHATASE_2"/>
    <property type="match status" value="1"/>
</dbReference>
<dbReference type="InterPro" id="IPR020422">
    <property type="entry name" value="TYR_PHOSPHATASE_DUAL_dom"/>
</dbReference>
<dbReference type="Pfam" id="PF00782">
    <property type="entry name" value="DSPc"/>
    <property type="match status" value="1"/>
</dbReference>
<evidence type="ECO:0000259" key="4">
    <source>
        <dbReference type="PROSITE" id="PS50056"/>
    </source>
</evidence>
<dbReference type="SMART" id="SM00195">
    <property type="entry name" value="DSPc"/>
    <property type="match status" value="1"/>
</dbReference>
<dbReference type="RefSeq" id="WP_038696124.1">
    <property type="nucleotide sequence ID" value="NZ_CP009286.1"/>
</dbReference>
<gene>
    <name evidence="6" type="ORF">PSTEL_14440</name>
</gene>
<keyword evidence="3" id="KW-0904">Protein phosphatase</keyword>
<dbReference type="SUPFAM" id="SSF52799">
    <property type="entry name" value="(Phosphotyrosine protein) phosphatases II"/>
    <property type="match status" value="1"/>
</dbReference>
<dbReference type="Proteomes" id="UP000029507">
    <property type="component" value="Chromosome"/>
</dbReference>
<dbReference type="InterPro" id="IPR029021">
    <property type="entry name" value="Prot-tyrosine_phosphatase-like"/>
</dbReference>
<dbReference type="OrthoDB" id="2081133at2"/>
<dbReference type="STRING" id="169760.PSTEL_14440"/>
<feature type="domain" description="Tyrosine specific protein phosphatases" evidence="4">
    <location>
        <begin position="67"/>
        <end position="136"/>
    </location>
</feature>
<accession>A0A089LT62</accession>
<dbReference type="KEGG" id="pste:PSTEL_14440"/>
<evidence type="ECO:0000256" key="3">
    <source>
        <dbReference type="ARBA" id="ARBA00022912"/>
    </source>
</evidence>
<dbReference type="HOGENOM" id="CLU_149171_0_0_9"/>
<dbReference type="PANTHER" id="PTHR47216">
    <property type="match status" value="1"/>
</dbReference>